<organism evidence="2 3">
    <name type="scientific">Haematococcus lacustris</name>
    <name type="common">Green alga</name>
    <name type="synonym">Haematococcus pluvialis</name>
    <dbReference type="NCBI Taxonomy" id="44745"/>
    <lineage>
        <taxon>Eukaryota</taxon>
        <taxon>Viridiplantae</taxon>
        <taxon>Chlorophyta</taxon>
        <taxon>core chlorophytes</taxon>
        <taxon>Chlorophyceae</taxon>
        <taxon>CS clade</taxon>
        <taxon>Chlamydomonadales</taxon>
        <taxon>Haematococcaceae</taxon>
        <taxon>Haematococcus</taxon>
    </lineage>
</organism>
<dbReference type="EMBL" id="BLLF01002050">
    <property type="protein sequence ID" value="GFH22487.1"/>
    <property type="molecule type" value="Genomic_DNA"/>
</dbReference>
<evidence type="ECO:0000256" key="1">
    <source>
        <dbReference type="SAM" id="SignalP"/>
    </source>
</evidence>
<accession>A0A699ZIB6</accession>
<feature type="signal peptide" evidence="1">
    <location>
        <begin position="1"/>
        <end position="21"/>
    </location>
</feature>
<comment type="caution">
    <text evidence="2">The sequence shown here is derived from an EMBL/GenBank/DDBJ whole genome shotgun (WGS) entry which is preliminary data.</text>
</comment>
<dbReference type="Proteomes" id="UP000485058">
    <property type="component" value="Unassembled WGS sequence"/>
</dbReference>
<dbReference type="AlphaFoldDB" id="A0A699ZIB6"/>
<gene>
    <name evidence="2" type="ORF">HaLaN_19961</name>
</gene>
<keyword evidence="1" id="KW-0732">Signal</keyword>
<proteinExistence type="predicted"/>
<evidence type="ECO:0000313" key="2">
    <source>
        <dbReference type="EMBL" id="GFH22487.1"/>
    </source>
</evidence>
<sequence>MGTTRLSSAVTLLLLTQWGHAVRTSHVHFSSTCHQEDERSTLSNQHVSVSCASQVHLPSAWHMETSCVMMSPSFCRPRTAHSAWATWAAVAVLIAGLGRWGSRPACHHRAAGQQLGRLPHLDNDRGCLQEGCVIAVFPDSAGSVQNAHAGPLPQGDLLPASPSLTCSTPAAARAGWRAAGQGVVRPL</sequence>
<reference evidence="2 3" key="1">
    <citation type="submission" date="2020-02" db="EMBL/GenBank/DDBJ databases">
        <title>Draft genome sequence of Haematococcus lacustris strain NIES-144.</title>
        <authorList>
            <person name="Morimoto D."/>
            <person name="Nakagawa S."/>
            <person name="Yoshida T."/>
            <person name="Sawayama S."/>
        </authorList>
    </citation>
    <scope>NUCLEOTIDE SEQUENCE [LARGE SCALE GENOMIC DNA]</scope>
    <source>
        <strain evidence="2 3">NIES-144</strain>
    </source>
</reference>
<feature type="chain" id="PRO_5025358956" evidence="1">
    <location>
        <begin position="22"/>
        <end position="187"/>
    </location>
</feature>
<evidence type="ECO:0000313" key="3">
    <source>
        <dbReference type="Proteomes" id="UP000485058"/>
    </source>
</evidence>
<keyword evidence="3" id="KW-1185">Reference proteome</keyword>
<protein>
    <submittedName>
        <fullName evidence="2">Uncharacterized protein</fullName>
    </submittedName>
</protein>
<name>A0A699ZIB6_HAELA</name>